<accession>A0AAX3QII2</accession>
<geneLocation type="plasmid" evidence="2 3">
    <name>p.BC006.3</name>
</geneLocation>
<reference evidence="2" key="1">
    <citation type="submission" date="2023-03" db="EMBL/GenBank/DDBJ databases">
        <authorList>
            <person name="Liu Z."/>
        </authorList>
    </citation>
    <scope>NUCLEOTIDE SEQUENCE</scope>
    <source>
        <strain evidence="2">Bc006</strain>
        <plasmid evidence="2">p.BC006.3</plasmid>
    </source>
</reference>
<evidence type="ECO:0000313" key="3">
    <source>
        <dbReference type="Proteomes" id="UP001221092"/>
    </source>
</evidence>
<proteinExistence type="predicted"/>
<keyword evidence="1" id="KW-1133">Transmembrane helix</keyword>
<dbReference type="Proteomes" id="UP001221092">
    <property type="component" value="Plasmid p.BC006.3"/>
</dbReference>
<evidence type="ECO:0000256" key="1">
    <source>
        <dbReference type="SAM" id="Phobius"/>
    </source>
</evidence>
<protein>
    <submittedName>
        <fullName evidence="2">Uncharacterized protein</fullName>
    </submittedName>
</protein>
<organism evidence="2 3">
    <name type="scientific">Bacillus paranthracis</name>
    <dbReference type="NCBI Taxonomy" id="2026186"/>
    <lineage>
        <taxon>Bacteria</taxon>
        <taxon>Bacillati</taxon>
        <taxon>Bacillota</taxon>
        <taxon>Bacilli</taxon>
        <taxon>Bacillales</taxon>
        <taxon>Bacillaceae</taxon>
        <taxon>Bacillus</taxon>
        <taxon>Bacillus cereus group</taxon>
    </lineage>
</organism>
<name>A0AAX3QII2_9BACI</name>
<keyword evidence="2" id="KW-0614">Plasmid</keyword>
<keyword evidence="1" id="KW-0812">Transmembrane</keyword>
<sequence length="69" mass="7731">MNDFNELVDLFWSFLWIAGCVSVLLITLVIMKRMIFGKSPYSSSSSSNKDLMKVSLFTSITSNNDSGKD</sequence>
<feature type="transmembrane region" description="Helical" evidence="1">
    <location>
        <begin position="12"/>
        <end position="31"/>
    </location>
</feature>
<dbReference type="EMBL" id="CP119632">
    <property type="protein sequence ID" value="WES09760.1"/>
    <property type="molecule type" value="Genomic_DNA"/>
</dbReference>
<keyword evidence="1" id="KW-0472">Membrane</keyword>
<dbReference type="AlphaFoldDB" id="A0AAX3QII2"/>
<dbReference type="RefSeq" id="WP_276105347.1">
    <property type="nucleotide sequence ID" value="NZ_CP119632.1"/>
</dbReference>
<evidence type="ECO:0000313" key="2">
    <source>
        <dbReference type="EMBL" id="WES09760.1"/>
    </source>
</evidence>
<gene>
    <name evidence="2" type="ORF">P3K65_28135</name>
</gene>